<evidence type="ECO:0000313" key="2">
    <source>
        <dbReference type="EMBL" id="SDX63082.1"/>
    </source>
</evidence>
<dbReference type="GO" id="GO:0003677">
    <property type="term" value="F:DNA binding"/>
    <property type="evidence" value="ECO:0007669"/>
    <property type="project" value="InterPro"/>
</dbReference>
<dbReference type="Pfam" id="PF23139">
    <property type="entry name" value="OB_YrrC"/>
    <property type="match status" value="1"/>
</dbReference>
<dbReference type="InterPro" id="IPR055446">
    <property type="entry name" value="RecD2_N_OB"/>
</dbReference>
<protein>
    <submittedName>
        <fullName evidence="2">Exodeoxyribonuclease V alpha subunit</fullName>
    </submittedName>
</protein>
<dbReference type="Gene3D" id="1.10.150.20">
    <property type="entry name" value="5' to 3' exonuclease, C-terminal subdomain"/>
    <property type="match status" value="1"/>
</dbReference>
<organism evidence="2 3">
    <name type="scientific">Thiocapsa roseopersicina</name>
    <dbReference type="NCBI Taxonomy" id="1058"/>
    <lineage>
        <taxon>Bacteria</taxon>
        <taxon>Pseudomonadati</taxon>
        <taxon>Pseudomonadota</taxon>
        <taxon>Gammaproteobacteria</taxon>
        <taxon>Chromatiales</taxon>
        <taxon>Chromatiaceae</taxon>
        <taxon>Thiocapsa</taxon>
    </lineage>
</organism>
<evidence type="ECO:0000313" key="3">
    <source>
        <dbReference type="Proteomes" id="UP000198816"/>
    </source>
</evidence>
<sequence>MRGQRDLVTLIGSAASVSPGEHLEAEGHWVNDRQHGLQYKAIQLRIVPPRGLEGIERYLGSGMVKGIGPHFARTLVKAFGEDVFTVIEETPERLLALPGIGPKRQQRVTSAWAEQKVIREIMVFLQSHGVGTARAVRIYKTYGDAAVEKVRENPYRLALDIWGIGFKTADAIAERLGIARDAPIRAQAGVRHVLQELSTEGTVPLGGMT</sequence>
<reference evidence="3" key="1">
    <citation type="submission" date="2016-10" db="EMBL/GenBank/DDBJ databases">
        <authorList>
            <person name="Varghese N."/>
            <person name="Submissions S."/>
        </authorList>
    </citation>
    <scope>NUCLEOTIDE SEQUENCE [LARGE SCALE GENOMIC DNA]</scope>
    <source>
        <strain evidence="3">DSM 217</strain>
    </source>
</reference>
<dbReference type="InterPro" id="IPR010994">
    <property type="entry name" value="RuvA_2-like"/>
</dbReference>
<dbReference type="STRING" id="1058.SAMN05421783_1451"/>
<dbReference type="InterPro" id="IPR003583">
    <property type="entry name" value="Hlx-hairpin-Hlx_DNA-bd_motif"/>
</dbReference>
<dbReference type="InterPro" id="IPR029493">
    <property type="entry name" value="RecD2-like_HHH"/>
</dbReference>
<evidence type="ECO:0000259" key="1">
    <source>
        <dbReference type="SMART" id="SM00278"/>
    </source>
</evidence>
<dbReference type="SMART" id="SM00278">
    <property type="entry name" value="HhH1"/>
    <property type="match status" value="2"/>
</dbReference>
<proteinExistence type="predicted"/>
<dbReference type="Proteomes" id="UP000198816">
    <property type="component" value="Unassembled WGS sequence"/>
</dbReference>
<dbReference type="EMBL" id="FNNZ01000045">
    <property type="protein sequence ID" value="SDX63082.1"/>
    <property type="molecule type" value="Genomic_DNA"/>
</dbReference>
<dbReference type="GO" id="GO:0006281">
    <property type="term" value="P:DNA repair"/>
    <property type="evidence" value="ECO:0007669"/>
    <property type="project" value="InterPro"/>
</dbReference>
<feature type="domain" description="Helix-hairpin-helix DNA-binding motif class 1" evidence="1">
    <location>
        <begin position="156"/>
        <end position="175"/>
    </location>
</feature>
<gene>
    <name evidence="2" type="ORF">SAMN05421783_1451</name>
</gene>
<feature type="domain" description="Helix-hairpin-helix DNA-binding motif class 1" evidence="1">
    <location>
        <begin position="92"/>
        <end position="111"/>
    </location>
</feature>
<keyword evidence="3" id="KW-1185">Reference proteome</keyword>
<name>A0A1H3D981_THIRO</name>
<dbReference type="SUPFAM" id="SSF47781">
    <property type="entry name" value="RuvA domain 2-like"/>
    <property type="match status" value="1"/>
</dbReference>
<accession>A0A1H3D981</accession>
<dbReference type="Pfam" id="PF14490">
    <property type="entry name" value="HHH_RecD2"/>
    <property type="match status" value="1"/>
</dbReference>
<dbReference type="Pfam" id="PF14520">
    <property type="entry name" value="HHH_5"/>
    <property type="match status" value="1"/>
</dbReference>
<dbReference type="AlphaFoldDB" id="A0A1H3D981"/>
<dbReference type="Gene3D" id="1.10.10.2220">
    <property type="match status" value="1"/>
</dbReference>